<evidence type="ECO:0000313" key="2">
    <source>
        <dbReference type="Proteomes" id="UP000737391"/>
    </source>
</evidence>
<evidence type="ECO:0000313" key="1">
    <source>
        <dbReference type="EMBL" id="KAF4499102.1"/>
    </source>
</evidence>
<organism evidence="1 2">
    <name type="scientific">Fusarium agapanthi</name>
    <dbReference type="NCBI Taxonomy" id="1803897"/>
    <lineage>
        <taxon>Eukaryota</taxon>
        <taxon>Fungi</taxon>
        <taxon>Dikarya</taxon>
        <taxon>Ascomycota</taxon>
        <taxon>Pezizomycotina</taxon>
        <taxon>Sordariomycetes</taxon>
        <taxon>Hypocreomycetidae</taxon>
        <taxon>Hypocreales</taxon>
        <taxon>Nectriaceae</taxon>
        <taxon>Fusarium</taxon>
        <taxon>Fusarium fujikuroi species complex</taxon>
    </lineage>
</organism>
<accession>A0A9P5EFE9</accession>
<dbReference type="Proteomes" id="UP000737391">
    <property type="component" value="Unassembled WGS sequence"/>
</dbReference>
<name>A0A9P5EFE9_9HYPO</name>
<dbReference type="OrthoDB" id="3219396at2759"/>
<dbReference type="AlphaFoldDB" id="A0A9P5EFE9"/>
<gene>
    <name evidence="1" type="ORF">FAGAP_4695</name>
</gene>
<comment type="caution">
    <text evidence="1">The sequence shown here is derived from an EMBL/GenBank/DDBJ whole genome shotgun (WGS) entry which is preliminary data.</text>
</comment>
<sequence>MLCLKLEYSYSSTPIKRLSNLLSLNRGTYRVPIFKEEWFGSNAPLRDEGHVSAPLEFGNQGVRLLQLPPELPGSAMVVSTSPRVFSAGVTGVGVISGQYCLSLFNVINEHLSQTQNERQSKPDGFRGGESPSWGARLRIFFEPLLSSTVQELLGGSRANREDLTNQSNPLAATLQDFGLFVSRLMLPPVAVALLTLLRTGEPPKRTAIDGGTLRFVGEAEAKLLKR</sequence>
<dbReference type="EMBL" id="LUFC02000288">
    <property type="protein sequence ID" value="KAF4499102.1"/>
    <property type="molecule type" value="Genomic_DNA"/>
</dbReference>
<proteinExistence type="predicted"/>
<keyword evidence="2" id="KW-1185">Reference proteome</keyword>
<protein>
    <submittedName>
        <fullName evidence="1">Uncharacterized protein</fullName>
    </submittedName>
</protein>
<reference evidence="1" key="1">
    <citation type="submission" date="2020-01" db="EMBL/GenBank/DDBJ databases">
        <title>Identification and distribution of gene clusters putatively required for synthesis of sphingolipid metabolism inhibitors in phylogenetically diverse species of the filamentous fungus Fusarium.</title>
        <authorList>
            <person name="Kim H.-S."/>
            <person name="Busman M."/>
            <person name="Brown D.W."/>
            <person name="Divon H."/>
            <person name="Uhlig S."/>
            <person name="Proctor R.H."/>
        </authorList>
    </citation>
    <scope>NUCLEOTIDE SEQUENCE</scope>
    <source>
        <strain evidence="1">NRRL 31653</strain>
    </source>
</reference>